<name>A0A6L6IY65_9RHOB</name>
<dbReference type="EMBL" id="WMII01000006">
    <property type="protein sequence ID" value="MTH64222.1"/>
    <property type="molecule type" value="Genomic_DNA"/>
</dbReference>
<dbReference type="SUPFAM" id="SSF51294">
    <property type="entry name" value="Hedgehog/intein (Hint) domain"/>
    <property type="match status" value="1"/>
</dbReference>
<sequence>MSTYSFYVLPPEAFTVSDGSDLPIRDAFTAQDGSAWKDAQGSFTYSRDALMQVNVHDADDQNQTLNDYSNGEKTQTLIDAVGPFPAGTPIENEFEISLKLKNGVDDKEYRLVALSSDGKIVGYTFDGEWPPTGTRLEPIWKGTEDSDNNTLEKCGMQAPCFTRGTLIATPKGHVAIETLAEGDLVMTRDRGAQPIRWIGSAELDAQALHANPKMQPIRIRAGALGQGLPTQDLLVSPQHRVLLRSRIAAKMFGADQVLVAAKQLLQIDGIDIAVDETQVEYFHMLFDRHEIVISNGAETESLYPGPEALKSVGPEALEEIYAIFPELAVLEYAHEGARLLLSGRQSRKLVVRHAQHARPLVAAA</sequence>
<gene>
    <name evidence="2" type="ORF">GL284_08060</name>
</gene>
<evidence type="ECO:0000259" key="1">
    <source>
        <dbReference type="Pfam" id="PF13403"/>
    </source>
</evidence>
<reference evidence="2 3" key="1">
    <citation type="submission" date="2019-11" db="EMBL/GenBank/DDBJ databases">
        <authorList>
            <person name="Dong K."/>
        </authorList>
    </citation>
    <scope>NUCLEOTIDE SEQUENCE [LARGE SCALE GENOMIC DNA]</scope>
    <source>
        <strain evidence="2 3">DK608</strain>
    </source>
</reference>
<accession>A0A6L6IY65</accession>
<dbReference type="Gene3D" id="2.170.16.10">
    <property type="entry name" value="Hedgehog/Intein (Hint) domain"/>
    <property type="match status" value="1"/>
</dbReference>
<organism evidence="2 3">
    <name type="scientific">Paracoccus shanxieyensis</name>
    <dbReference type="NCBI Taxonomy" id="2675752"/>
    <lineage>
        <taxon>Bacteria</taxon>
        <taxon>Pseudomonadati</taxon>
        <taxon>Pseudomonadota</taxon>
        <taxon>Alphaproteobacteria</taxon>
        <taxon>Rhodobacterales</taxon>
        <taxon>Paracoccaceae</taxon>
        <taxon>Paracoccus</taxon>
    </lineage>
</organism>
<dbReference type="Proteomes" id="UP000478740">
    <property type="component" value="Unassembled WGS sequence"/>
</dbReference>
<proteinExistence type="predicted"/>
<dbReference type="RefSeq" id="WP_155044089.1">
    <property type="nucleotide sequence ID" value="NZ_WMIH01000006.1"/>
</dbReference>
<comment type="caution">
    <text evidence="2">The sequence shown here is derived from an EMBL/GenBank/DDBJ whole genome shotgun (WGS) entry which is preliminary data.</text>
</comment>
<dbReference type="AlphaFoldDB" id="A0A6L6IY65"/>
<dbReference type="Pfam" id="PF13403">
    <property type="entry name" value="Hint_2"/>
    <property type="match status" value="1"/>
</dbReference>
<dbReference type="InterPro" id="IPR028992">
    <property type="entry name" value="Hedgehog/Intein_dom"/>
</dbReference>
<keyword evidence="3" id="KW-1185">Reference proteome</keyword>
<feature type="domain" description="Hedgehog/Intein (Hint)" evidence="1">
    <location>
        <begin position="159"/>
        <end position="305"/>
    </location>
</feature>
<evidence type="ECO:0000313" key="3">
    <source>
        <dbReference type="Proteomes" id="UP000478740"/>
    </source>
</evidence>
<dbReference type="InterPro" id="IPR036844">
    <property type="entry name" value="Hint_dom_sf"/>
</dbReference>
<protein>
    <recommendedName>
        <fullName evidence="1">Hedgehog/Intein (Hint) domain-containing protein</fullName>
    </recommendedName>
</protein>
<evidence type="ECO:0000313" key="2">
    <source>
        <dbReference type="EMBL" id="MTH64222.1"/>
    </source>
</evidence>